<name>A0AAW4SZY3_9BACE</name>
<accession>A0AAW4SZY3</accession>
<proteinExistence type="predicted"/>
<gene>
    <name evidence="1" type="ORF">LD004_21510</name>
</gene>
<dbReference type="EMBL" id="JAIWYE010000037">
    <property type="protein sequence ID" value="MCA4706185.1"/>
    <property type="molecule type" value="Genomic_DNA"/>
</dbReference>
<reference evidence="1" key="1">
    <citation type="submission" date="2023-08" db="EMBL/GenBank/DDBJ databases">
        <title>Mucin Metabolism Genes Underlie the Key Renovations of Bacteroides xylanisolvens Genomes in Captive Great Apes.</title>
        <authorList>
            <person name="Nishida A.H."/>
        </authorList>
    </citation>
    <scope>NUCLEOTIDE SEQUENCE</scope>
    <source>
        <strain evidence="1">P13.H9</strain>
    </source>
</reference>
<dbReference type="AlphaFoldDB" id="A0AAW4SZY3"/>
<evidence type="ECO:0000313" key="2">
    <source>
        <dbReference type="Proteomes" id="UP001198461"/>
    </source>
</evidence>
<comment type="caution">
    <text evidence="1">The sequence shown here is derived from an EMBL/GenBank/DDBJ whole genome shotgun (WGS) entry which is preliminary data.</text>
</comment>
<dbReference type="RefSeq" id="WP_225451193.1">
    <property type="nucleotide sequence ID" value="NZ_JAIWXB010000037.1"/>
</dbReference>
<organism evidence="1 2">
    <name type="scientific">Bacteroides xylanisolvens</name>
    <dbReference type="NCBI Taxonomy" id="371601"/>
    <lineage>
        <taxon>Bacteria</taxon>
        <taxon>Pseudomonadati</taxon>
        <taxon>Bacteroidota</taxon>
        <taxon>Bacteroidia</taxon>
        <taxon>Bacteroidales</taxon>
        <taxon>Bacteroidaceae</taxon>
        <taxon>Bacteroides</taxon>
    </lineage>
</organism>
<evidence type="ECO:0000313" key="1">
    <source>
        <dbReference type="EMBL" id="MCA4706185.1"/>
    </source>
</evidence>
<protein>
    <recommendedName>
        <fullName evidence="3">Tetratricopeptide repeat protein</fullName>
    </recommendedName>
</protein>
<dbReference type="Proteomes" id="UP001198461">
    <property type="component" value="Unassembled WGS sequence"/>
</dbReference>
<sequence>MEDFDKRVERFLKKQLTHEEELAFIEALKADKALLERAKTLALVIDEMAKLRSERDATVIKGIAALDEKAYQAAIWSNDQMSHFDDLTSRFLKKQLTSEEKVQYLNKLKEIPALRKRAQVIALAVEQMGEVSKEASRDLIGRIGKQSEAAFRRVAQLPVKQVRLWPRVARYAAAASVIFFVGFGGYKYYQYDQTISLGVEYYQPMDAIYRSPEDNTLKKLAIVFKNVETGENLTETIGQLTQFYSLAKSDEYSDYSLYTVDIAWNLAIAHLKDNDRKAAIKILEEIIQDNQGKAIADKAAELINKIEKI</sequence>
<evidence type="ECO:0008006" key="3">
    <source>
        <dbReference type="Google" id="ProtNLM"/>
    </source>
</evidence>